<name>A0A9W6PAE9_9ACTN</name>
<keyword evidence="4" id="KW-1185">Reference proteome</keyword>
<protein>
    <submittedName>
        <fullName evidence="3">Oxidoreductase</fullName>
    </submittedName>
</protein>
<feature type="compositionally biased region" description="Basic and acidic residues" evidence="1">
    <location>
        <begin position="262"/>
        <end position="275"/>
    </location>
</feature>
<proteinExistence type="predicted"/>
<dbReference type="PANTHER" id="PTHR43162">
    <property type="match status" value="1"/>
</dbReference>
<dbReference type="PANTHER" id="PTHR43162:SF1">
    <property type="entry name" value="PRESTALK A DIFFERENTIATION PROTEIN A"/>
    <property type="match status" value="1"/>
</dbReference>
<accession>A0A9W6PAE9</accession>
<dbReference type="Pfam" id="PF05368">
    <property type="entry name" value="NmrA"/>
    <property type="match status" value="1"/>
</dbReference>
<dbReference type="AlphaFoldDB" id="A0A9W6PAE9"/>
<evidence type="ECO:0000313" key="4">
    <source>
        <dbReference type="Proteomes" id="UP001165092"/>
    </source>
</evidence>
<dbReference type="InterPro" id="IPR036291">
    <property type="entry name" value="NAD(P)-bd_dom_sf"/>
</dbReference>
<organism evidence="3 4">
    <name type="scientific">Nocardiopsis ansamitocini</name>
    <dbReference type="NCBI Taxonomy" id="1670832"/>
    <lineage>
        <taxon>Bacteria</taxon>
        <taxon>Bacillati</taxon>
        <taxon>Actinomycetota</taxon>
        <taxon>Actinomycetes</taxon>
        <taxon>Streptosporangiales</taxon>
        <taxon>Nocardiopsidaceae</taxon>
        <taxon>Nocardiopsis</taxon>
    </lineage>
</organism>
<feature type="region of interest" description="Disordered" evidence="1">
    <location>
        <begin position="262"/>
        <end position="283"/>
    </location>
</feature>
<feature type="domain" description="NmrA-like" evidence="2">
    <location>
        <begin position="128"/>
        <end position="226"/>
    </location>
</feature>
<evidence type="ECO:0000313" key="3">
    <source>
        <dbReference type="EMBL" id="GLU49962.1"/>
    </source>
</evidence>
<dbReference type="InterPro" id="IPR051604">
    <property type="entry name" value="Ergot_Alk_Oxidoreductase"/>
</dbReference>
<comment type="caution">
    <text evidence="3">The sequence shown here is derived from an EMBL/GenBank/DDBJ whole genome shotgun (WGS) entry which is preliminary data.</text>
</comment>
<dbReference type="RefSeq" id="WP_285761501.1">
    <property type="nucleotide sequence ID" value="NZ_BSQG01000010.1"/>
</dbReference>
<reference evidence="3" key="1">
    <citation type="submission" date="2023-02" db="EMBL/GenBank/DDBJ databases">
        <title>Nocardiopsis ansamitocini NBRC 112285.</title>
        <authorList>
            <person name="Ichikawa N."/>
            <person name="Sato H."/>
            <person name="Tonouchi N."/>
        </authorList>
    </citation>
    <scope>NUCLEOTIDE SEQUENCE</scope>
    <source>
        <strain evidence="3">NBRC 112285</strain>
    </source>
</reference>
<dbReference type="Gene3D" id="3.40.50.720">
    <property type="entry name" value="NAD(P)-binding Rossmann-like Domain"/>
    <property type="match status" value="1"/>
</dbReference>
<dbReference type="SUPFAM" id="SSF51735">
    <property type="entry name" value="NAD(P)-binding Rossmann-fold domains"/>
    <property type="match status" value="1"/>
</dbReference>
<evidence type="ECO:0000259" key="2">
    <source>
        <dbReference type="Pfam" id="PF05368"/>
    </source>
</evidence>
<dbReference type="EMBL" id="BSQG01000010">
    <property type="protein sequence ID" value="GLU49962.1"/>
    <property type="molecule type" value="Genomic_DNA"/>
</dbReference>
<dbReference type="InterPro" id="IPR008030">
    <property type="entry name" value="NmrA-like"/>
</dbReference>
<dbReference type="Gene3D" id="3.90.25.10">
    <property type="entry name" value="UDP-galactose 4-epimerase, domain 1"/>
    <property type="match status" value="1"/>
</dbReference>
<sequence>MTRPLRVLVTGATGTTATALLPELRRREVEVTAASRNPPATAGIRSARFDWYDPATHDAALDDVDHAYLVPPPLDPDPAAAMVPFLERARRRGVRRAVLLSASIVPAGGPAVGRVHQALPRVFDEWAVVRPSWFMQNFTGDHPHAREMRAEGTVTTATGDGRIGFVDAGDIAAVAARALTDDEVPGEDLVLTGPEALSYGDVAEAYSAVTGRPVAHRAISQQALEKRFSAVMDPSAAAMLARVDGLVASGIEDRVTDTVERVTGRPPRSLDDVLRRVSGSAAR</sequence>
<gene>
    <name evidence="3" type="ORF">Nans01_43130</name>
</gene>
<evidence type="ECO:0000256" key="1">
    <source>
        <dbReference type="SAM" id="MobiDB-lite"/>
    </source>
</evidence>
<dbReference type="Proteomes" id="UP001165092">
    <property type="component" value="Unassembled WGS sequence"/>
</dbReference>